<sequence>FFFIEIAIIVHTYFEFLNNKSLEERQAALNRVADQIQGSAVGLTDRVLSQAGTLEGVARTVLAEAETSAQKAAEVAAAAQQVTGNVEAIAATAEELSSSIFEISRQVGEAAAVCVVRARRRGRLAGGATCFSRAARSGDHRLGDDRYHGFDTK</sequence>
<name>H6SIF5_PARPM</name>
<dbReference type="AlphaFoldDB" id="H6SIF5"/>
<dbReference type="PATRIC" id="fig|1150469.3.peg.5"/>
<evidence type="ECO:0000313" key="2">
    <source>
        <dbReference type="Proteomes" id="UP000033220"/>
    </source>
</evidence>
<accession>H6SIF5</accession>
<gene>
    <name evidence="1" type="ORF">RSPPHO_03229</name>
</gene>
<dbReference type="Gene3D" id="1.10.287.950">
    <property type="entry name" value="Methyl-accepting chemotaxis protein"/>
    <property type="match status" value="1"/>
</dbReference>
<dbReference type="HOGENOM" id="CLU_1717188_0_0_5"/>
<protein>
    <submittedName>
        <fullName evidence="1">Methyl-accepting chemotaxis protein</fullName>
    </submittedName>
</protein>
<dbReference type="SUPFAM" id="SSF58104">
    <property type="entry name" value="Methyl-accepting chemotaxis protein (MCP) signaling domain"/>
    <property type="match status" value="1"/>
</dbReference>
<organism evidence="1 2">
    <name type="scientific">Pararhodospirillum photometricum DSM 122</name>
    <dbReference type="NCBI Taxonomy" id="1150469"/>
    <lineage>
        <taxon>Bacteria</taxon>
        <taxon>Pseudomonadati</taxon>
        <taxon>Pseudomonadota</taxon>
        <taxon>Alphaproteobacteria</taxon>
        <taxon>Rhodospirillales</taxon>
        <taxon>Rhodospirillaceae</taxon>
        <taxon>Pararhodospirillum</taxon>
    </lineage>
</organism>
<dbReference type="STRING" id="1150469.RSPPHO_03229"/>
<feature type="non-terminal residue" evidence="1">
    <location>
        <position position="1"/>
    </location>
</feature>
<keyword evidence="2" id="KW-1185">Reference proteome</keyword>
<dbReference type="eggNOG" id="COG0840">
    <property type="taxonomic scope" value="Bacteria"/>
</dbReference>
<dbReference type="Proteomes" id="UP000033220">
    <property type="component" value="Chromosome DSM 122"/>
</dbReference>
<dbReference type="KEGG" id="rpm:RSPPHO_03229"/>
<dbReference type="EMBL" id="HE663493">
    <property type="protein sequence ID" value="CCG06569.1"/>
    <property type="molecule type" value="Genomic_DNA"/>
</dbReference>
<proteinExistence type="predicted"/>
<evidence type="ECO:0000313" key="1">
    <source>
        <dbReference type="EMBL" id="CCG06569.1"/>
    </source>
</evidence>
<reference evidence="1 2" key="1">
    <citation type="submission" date="2012-02" db="EMBL/GenBank/DDBJ databases">
        <title>Shotgun genome sequence of Phaeospirillum photometricum DSM 122.</title>
        <authorList>
            <person name="Duquesne K."/>
            <person name="Sturgis J."/>
        </authorList>
    </citation>
    <scope>NUCLEOTIDE SEQUENCE [LARGE SCALE GENOMIC DNA]</scope>
    <source>
        <strain evidence="2">DSM122</strain>
    </source>
</reference>